<organism evidence="2 3">
    <name type="scientific">Candidatus Jettenia caeni</name>
    <dbReference type="NCBI Taxonomy" id="247490"/>
    <lineage>
        <taxon>Bacteria</taxon>
        <taxon>Pseudomonadati</taxon>
        <taxon>Planctomycetota</taxon>
        <taxon>Candidatus Brocadiia</taxon>
        <taxon>Candidatus Brocadiales</taxon>
        <taxon>Candidatus Brocadiaceae</taxon>
        <taxon>Candidatus Jettenia</taxon>
    </lineage>
</organism>
<dbReference type="Proteomes" id="UP000002985">
    <property type="component" value="Unassembled WGS sequence"/>
</dbReference>
<sequence length="130" mass="15460">MKIEKVFFNFVLLIFTDLLKQYKQESVDLVKIKALMYYIKGVKIARFAYLGLFLLLVLFICMVNGFLLIHLAFFYYMPWSRDVKLLTVFVLGICYFLIPLGIYIYYASQRSWMKLSKANKLMHKVLDKDV</sequence>
<protein>
    <submittedName>
        <fullName evidence="2">Uncharacterized protein</fullName>
    </submittedName>
</protein>
<keyword evidence="1" id="KW-0472">Membrane</keyword>
<dbReference type="STRING" id="247490.KSU1_C0618"/>
<feature type="transmembrane region" description="Helical" evidence="1">
    <location>
        <begin position="83"/>
        <end position="106"/>
    </location>
</feature>
<dbReference type="AlphaFoldDB" id="I3IKG9"/>
<evidence type="ECO:0000313" key="3">
    <source>
        <dbReference type="Proteomes" id="UP000002985"/>
    </source>
</evidence>
<evidence type="ECO:0000256" key="1">
    <source>
        <dbReference type="SAM" id="Phobius"/>
    </source>
</evidence>
<keyword evidence="1" id="KW-0812">Transmembrane</keyword>
<evidence type="ECO:0000313" key="2">
    <source>
        <dbReference type="EMBL" id="GAB62214.1"/>
    </source>
</evidence>
<proteinExistence type="predicted"/>
<comment type="caution">
    <text evidence="2">The sequence shown here is derived from an EMBL/GenBank/DDBJ whole genome shotgun (WGS) entry which is preliminary data.</text>
</comment>
<name>I3IKG9_9BACT</name>
<keyword evidence="3" id="KW-1185">Reference proteome</keyword>
<reference evidence="2 3" key="1">
    <citation type="journal article" date="2012" name="FEBS Lett.">
        <title>Anammox organism KSU-1 expresses a NirK-type copper-containing nitrite reductase instead of a NirS-type with cytochrome cd1.</title>
        <authorList>
            <person name="Hira D."/>
            <person name="Toh H."/>
            <person name="Migita C.T."/>
            <person name="Okubo H."/>
            <person name="Nishiyama T."/>
            <person name="Hattori M."/>
            <person name="Furukawa K."/>
            <person name="Fujii T."/>
        </authorList>
    </citation>
    <scope>NUCLEOTIDE SEQUENCE [LARGE SCALE GENOMIC DNA]</scope>
</reference>
<feature type="transmembrane region" description="Helical" evidence="1">
    <location>
        <begin position="44"/>
        <end position="77"/>
    </location>
</feature>
<dbReference type="EMBL" id="BAFH01000003">
    <property type="protein sequence ID" value="GAB62214.1"/>
    <property type="molecule type" value="Genomic_DNA"/>
</dbReference>
<accession>I3IKG9</accession>
<gene>
    <name evidence="2" type="ORF">KSU1_C0618</name>
</gene>
<keyword evidence="1" id="KW-1133">Transmembrane helix</keyword>